<dbReference type="GO" id="GO:0005524">
    <property type="term" value="F:ATP binding"/>
    <property type="evidence" value="ECO:0007669"/>
    <property type="project" value="UniProtKB-KW"/>
</dbReference>
<keyword evidence="10" id="KW-0472">Membrane</keyword>
<keyword evidence="8" id="KW-0408">Iron</keyword>
<evidence type="ECO:0000256" key="8">
    <source>
        <dbReference type="ARBA" id="ARBA00023004"/>
    </source>
</evidence>
<evidence type="ECO:0000259" key="11">
    <source>
        <dbReference type="PROSITE" id="PS50893"/>
    </source>
</evidence>
<dbReference type="SUPFAM" id="SSF52540">
    <property type="entry name" value="P-loop containing nucleoside triphosphate hydrolases"/>
    <property type="match status" value="1"/>
</dbReference>
<dbReference type="PROSITE" id="PS50893">
    <property type="entry name" value="ABC_TRANSPORTER_2"/>
    <property type="match status" value="1"/>
</dbReference>
<evidence type="ECO:0000313" key="12">
    <source>
        <dbReference type="EMBL" id="KFD19516.1"/>
    </source>
</evidence>
<feature type="domain" description="ABC transporter" evidence="11">
    <location>
        <begin position="14"/>
        <end position="250"/>
    </location>
</feature>
<gene>
    <name evidence="12" type="primary">yusV</name>
    <name evidence="12" type="ORF">GTPT_1855</name>
</gene>
<dbReference type="eggNOG" id="COG1120">
    <property type="taxonomic scope" value="Bacteria"/>
</dbReference>
<dbReference type="InterPro" id="IPR051535">
    <property type="entry name" value="Siderophore_ABC-ATPase"/>
</dbReference>
<dbReference type="InterPro" id="IPR003593">
    <property type="entry name" value="AAA+_ATPase"/>
</dbReference>
<evidence type="ECO:0000256" key="1">
    <source>
        <dbReference type="ARBA" id="ARBA00004202"/>
    </source>
</evidence>
<evidence type="ECO:0000313" key="13">
    <source>
        <dbReference type="Proteomes" id="UP000028602"/>
    </source>
</evidence>
<accession>A0A085JGC0</accession>
<dbReference type="Proteomes" id="UP000028602">
    <property type="component" value="Unassembled WGS sequence"/>
</dbReference>
<organism evidence="12 13">
    <name type="scientific">Tatumella ptyseos ATCC 33301</name>
    <dbReference type="NCBI Taxonomy" id="1005995"/>
    <lineage>
        <taxon>Bacteria</taxon>
        <taxon>Pseudomonadati</taxon>
        <taxon>Pseudomonadota</taxon>
        <taxon>Gammaproteobacteria</taxon>
        <taxon>Enterobacterales</taxon>
        <taxon>Erwiniaceae</taxon>
        <taxon>Tatumella</taxon>
    </lineage>
</organism>
<evidence type="ECO:0000256" key="3">
    <source>
        <dbReference type="ARBA" id="ARBA00022448"/>
    </source>
</evidence>
<dbReference type="GO" id="GO:0016887">
    <property type="term" value="F:ATP hydrolysis activity"/>
    <property type="evidence" value="ECO:0007669"/>
    <property type="project" value="InterPro"/>
</dbReference>
<keyword evidence="7" id="KW-0067">ATP-binding</keyword>
<keyword evidence="13" id="KW-1185">Reference proteome</keyword>
<dbReference type="EC" id="3.6.1.3" evidence="12"/>
<dbReference type="InterPro" id="IPR003439">
    <property type="entry name" value="ABC_transporter-like_ATP-bd"/>
</dbReference>
<dbReference type="PANTHER" id="PTHR42771:SF2">
    <property type="entry name" value="IRON(3+)-HYDROXAMATE IMPORT ATP-BINDING PROTEIN FHUC"/>
    <property type="match status" value="1"/>
</dbReference>
<dbReference type="RefSeq" id="WP_025901368.1">
    <property type="nucleotide sequence ID" value="NZ_ATMJ01000026.1"/>
</dbReference>
<dbReference type="CDD" id="cd03214">
    <property type="entry name" value="ABC_Iron-Siderophores_B12_Hemin"/>
    <property type="match status" value="1"/>
</dbReference>
<comment type="similarity">
    <text evidence="2">Belongs to the ABC transporter superfamily. Drug exporter-2 (TC 3.A.1.117) family.</text>
</comment>
<keyword evidence="6" id="KW-0547">Nucleotide-binding</keyword>
<dbReference type="Gene3D" id="3.40.50.300">
    <property type="entry name" value="P-loop containing nucleotide triphosphate hydrolases"/>
    <property type="match status" value="1"/>
</dbReference>
<evidence type="ECO:0000256" key="7">
    <source>
        <dbReference type="ARBA" id="ARBA00022840"/>
    </source>
</evidence>
<evidence type="ECO:0000256" key="5">
    <source>
        <dbReference type="ARBA" id="ARBA00022496"/>
    </source>
</evidence>
<evidence type="ECO:0000256" key="2">
    <source>
        <dbReference type="ARBA" id="ARBA00006526"/>
    </source>
</evidence>
<keyword evidence="5" id="KW-0410">Iron transport</keyword>
<dbReference type="EMBL" id="JMPR01000031">
    <property type="protein sequence ID" value="KFD19516.1"/>
    <property type="molecule type" value="Genomic_DNA"/>
</dbReference>
<evidence type="ECO:0000256" key="9">
    <source>
        <dbReference type="ARBA" id="ARBA00023065"/>
    </source>
</evidence>
<dbReference type="GO" id="GO:0005886">
    <property type="term" value="C:plasma membrane"/>
    <property type="evidence" value="ECO:0007669"/>
    <property type="project" value="UniProtKB-SubCell"/>
</dbReference>
<dbReference type="InterPro" id="IPR027417">
    <property type="entry name" value="P-loop_NTPase"/>
</dbReference>
<proteinExistence type="inferred from homology"/>
<evidence type="ECO:0000256" key="10">
    <source>
        <dbReference type="ARBA" id="ARBA00023136"/>
    </source>
</evidence>
<reference evidence="12 13" key="1">
    <citation type="submission" date="2014-05" db="EMBL/GenBank/DDBJ databases">
        <title>ATOL: Assembling a taxonomically balanced genome-scale reconstruction of the evolutionary history of the Enterobacteriaceae.</title>
        <authorList>
            <person name="Plunkett G.III."/>
            <person name="Neeno-Eckwall E.C."/>
            <person name="Glasner J.D."/>
            <person name="Perna N.T."/>
        </authorList>
    </citation>
    <scope>NUCLEOTIDE SEQUENCE [LARGE SCALE GENOMIC DNA]</scope>
    <source>
        <strain evidence="12 13">ATCC 33301</strain>
    </source>
</reference>
<dbReference type="Pfam" id="PF00005">
    <property type="entry name" value="ABC_tran"/>
    <property type="match status" value="1"/>
</dbReference>
<keyword evidence="3" id="KW-0813">Transport</keyword>
<evidence type="ECO:0000256" key="4">
    <source>
        <dbReference type="ARBA" id="ARBA00022475"/>
    </source>
</evidence>
<dbReference type="FunFam" id="3.40.50.300:FF:000134">
    <property type="entry name" value="Iron-enterobactin ABC transporter ATP-binding protein"/>
    <property type="match status" value="1"/>
</dbReference>
<keyword evidence="12" id="KW-0378">Hydrolase</keyword>
<dbReference type="EC" id="3.6.1.15" evidence="12"/>
<dbReference type="AlphaFoldDB" id="A0A085JGC0"/>
<keyword evidence="9" id="KW-0406">Ion transport</keyword>
<sequence>MPQQAPPTMETRGLQVENLRAGYQKKIIIDDISLSLPPGKMTILAGANGSGKSTLLNSIARMITPHAGQVILDGKAIHQQPARQVARQLGILPQTPLLPEGLTVAELISRGRFPWQGFLRQWSEADEQAVTEAMRLTGTESLAHQQVENLSGGQRQRCWIAMTLAQQTPTILLDEPTTFLDLRYQVDILELLRDLTRYHNRTVIMVLHDLNFAVNYADTLVFLKQGKLCAVTDDPATCTPSLIQSVFDLDVQMSINPQTGKPFFMPFPAMKSSQ</sequence>
<dbReference type="SMART" id="SM00382">
    <property type="entry name" value="AAA"/>
    <property type="match status" value="1"/>
</dbReference>
<evidence type="ECO:0000256" key="6">
    <source>
        <dbReference type="ARBA" id="ARBA00022741"/>
    </source>
</evidence>
<name>A0A085JGC0_9GAMM</name>
<protein>
    <submittedName>
        <fullName evidence="12">ABC superfamily transporter</fullName>
        <ecNumber evidence="12">3.6.1.15</ecNumber>
        <ecNumber evidence="12">3.6.1.3</ecNumber>
    </submittedName>
</protein>
<keyword evidence="4" id="KW-1003">Cell membrane</keyword>
<comment type="caution">
    <text evidence="12">The sequence shown here is derived from an EMBL/GenBank/DDBJ whole genome shotgun (WGS) entry which is preliminary data.</text>
</comment>
<dbReference type="GO" id="GO:0006826">
    <property type="term" value="P:iron ion transport"/>
    <property type="evidence" value="ECO:0007669"/>
    <property type="project" value="UniProtKB-KW"/>
</dbReference>
<comment type="subcellular location">
    <subcellularLocation>
        <location evidence="1">Cell membrane</location>
        <topology evidence="1">Peripheral membrane protein</topology>
    </subcellularLocation>
</comment>
<dbReference type="OrthoDB" id="5292475at2"/>
<dbReference type="PANTHER" id="PTHR42771">
    <property type="entry name" value="IRON(3+)-HYDROXAMATE IMPORT ATP-BINDING PROTEIN FHUC"/>
    <property type="match status" value="1"/>
</dbReference>